<sequence length="195" mass="20297">MLVLMCYAAKTQRPVKASTGCANAGVTAVSDHYAVVFDGVSGVPPPVAPEGLARDMRDSLRYSWLAGGQFFNPSSVPTTPTAGMWLENLIVMAGTFAESLGSACVAMLDARGNSVFGPLQFTACVDRHRAVDALTQTVRQGTVQPVKGARPGDLLTLFSDGVADDAAGEELRRILCNSSHVGPASTARGALARDG</sequence>
<protein>
    <recommendedName>
        <fullName evidence="3">PPM-type phosphatase domain-containing protein</fullName>
    </recommendedName>
</protein>
<evidence type="ECO:0000313" key="1">
    <source>
        <dbReference type="EMBL" id="CAK0885713.1"/>
    </source>
</evidence>
<organism evidence="1 2">
    <name type="scientific">Prorocentrum cordatum</name>
    <dbReference type="NCBI Taxonomy" id="2364126"/>
    <lineage>
        <taxon>Eukaryota</taxon>
        <taxon>Sar</taxon>
        <taxon>Alveolata</taxon>
        <taxon>Dinophyceae</taxon>
        <taxon>Prorocentrales</taxon>
        <taxon>Prorocentraceae</taxon>
        <taxon>Prorocentrum</taxon>
    </lineage>
</organism>
<accession>A0ABN9WGY5</accession>
<evidence type="ECO:0000313" key="2">
    <source>
        <dbReference type="Proteomes" id="UP001189429"/>
    </source>
</evidence>
<keyword evidence="2" id="KW-1185">Reference proteome</keyword>
<name>A0ABN9WGY5_9DINO</name>
<feature type="non-terminal residue" evidence="1">
    <location>
        <position position="195"/>
    </location>
</feature>
<proteinExistence type="predicted"/>
<gene>
    <name evidence="1" type="ORF">PCOR1329_LOCUS67247</name>
</gene>
<dbReference type="Proteomes" id="UP001189429">
    <property type="component" value="Unassembled WGS sequence"/>
</dbReference>
<evidence type="ECO:0008006" key="3">
    <source>
        <dbReference type="Google" id="ProtNLM"/>
    </source>
</evidence>
<comment type="caution">
    <text evidence="1">The sequence shown here is derived from an EMBL/GenBank/DDBJ whole genome shotgun (WGS) entry which is preliminary data.</text>
</comment>
<reference evidence="1" key="1">
    <citation type="submission" date="2023-10" db="EMBL/GenBank/DDBJ databases">
        <authorList>
            <person name="Chen Y."/>
            <person name="Shah S."/>
            <person name="Dougan E. K."/>
            <person name="Thang M."/>
            <person name="Chan C."/>
        </authorList>
    </citation>
    <scope>NUCLEOTIDE SEQUENCE [LARGE SCALE GENOMIC DNA]</scope>
</reference>
<dbReference type="EMBL" id="CAUYUJ010018707">
    <property type="protein sequence ID" value="CAK0885713.1"/>
    <property type="molecule type" value="Genomic_DNA"/>
</dbReference>